<evidence type="ECO:0000256" key="6">
    <source>
        <dbReference type="HAMAP-Rule" id="MF_01392"/>
    </source>
</evidence>
<feature type="domain" description="ResB-like" evidence="8">
    <location>
        <begin position="363"/>
        <end position="427"/>
    </location>
</feature>
<dbReference type="AlphaFoldDB" id="A0A4D6X294"/>
<feature type="domain" description="ResB-like" evidence="8">
    <location>
        <begin position="21"/>
        <end position="307"/>
    </location>
</feature>
<comment type="subunit">
    <text evidence="6">May interact with CcsA.</text>
</comment>
<feature type="transmembrane region" description="Helical" evidence="7">
    <location>
        <begin position="378"/>
        <end position="398"/>
    </location>
</feature>
<evidence type="ECO:0000313" key="9">
    <source>
        <dbReference type="EMBL" id="QCI07945.1"/>
    </source>
</evidence>
<dbReference type="EMBL" id="MK814704">
    <property type="protein sequence ID" value="QCI07945.1"/>
    <property type="molecule type" value="Genomic_DNA"/>
</dbReference>
<comment type="similarity">
    <text evidence="6">Belongs to the Ccs1/CcsB family.</text>
</comment>
<reference evidence="9" key="2">
    <citation type="submission" date="2019-04" db="EMBL/GenBank/DDBJ databases">
        <authorList>
            <person name="Pasella M."/>
        </authorList>
    </citation>
    <scope>NUCLEOTIDE SEQUENCE</scope>
    <source>
        <strain evidence="9">PD2953_2</strain>
    </source>
</reference>
<dbReference type="GO" id="GO:0042651">
    <property type="term" value="C:thylakoid membrane"/>
    <property type="evidence" value="ECO:0007669"/>
    <property type="project" value="UniProtKB-UniRule"/>
</dbReference>
<comment type="subcellular location">
    <subcellularLocation>
        <location evidence="6">Cellular thylakoid membrane</location>
        <topology evidence="6">Multi-pass membrane protein</topology>
    </subcellularLocation>
    <subcellularLocation>
        <location evidence="1">Membrane</location>
        <topology evidence="1">Multi-pass membrane protein</topology>
    </subcellularLocation>
</comment>
<feature type="transmembrane region" description="Helical" evidence="7">
    <location>
        <begin position="168"/>
        <end position="189"/>
    </location>
</feature>
<geneLocation type="plastid" evidence="9"/>
<evidence type="ECO:0000256" key="5">
    <source>
        <dbReference type="ARBA" id="ARBA00023136"/>
    </source>
</evidence>
<evidence type="ECO:0000259" key="8">
    <source>
        <dbReference type="Pfam" id="PF05140"/>
    </source>
</evidence>
<keyword evidence="3 6" id="KW-0201">Cytochrome c-type biogenesis</keyword>
<gene>
    <name evidence="6 9" type="primary">ccs1</name>
    <name evidence="6" type="synonym">ccsB</name>
</gene>
<feature type="transmembrane region" description="Helical" evidence="7">
    <location>
        <begin position="20"/>
        <end position="40"/>
    </location>
</feature>
<evidence type="ECO:0000256" key="4">
    <source>
        <dbReference type="ARBA" id="ARBA00022989"/>
    </source>
</evidence>
<dbReference type="PROSITE" id="PS51257">
    <property type="entry name" value="PROKAR_LIPOPROTEIN"/>
    <property type="match status" value="1"/>
</dbReference>
<dbReference type="GO" id="GO:0017004">
    <property type="term" value="P:cytochrome complex assembly"/>
    <property type="evidence" value="ECO:0007669"/>
    <property type="project" value="UniProtKB-UniRule"/>
</dbReference>
<dbReference type="Pfam" id="PF05140">
    <property type="entry name" value="ResB"/>
    <property type="match status" value="2"/>
</dbReference>
<protein>
    <recommendedName>
        <fullName evidence="6">Cytochrome c biogenesis protein CcsB</fullName>
    </recommendedName>
</protein>
<keyword evidence="9" id="KW-0934">Plastid</keyword>
<dbReference type="PANTHER" id="PTHR31566:SF0">
    <property type="entry name" value="CYTOCHROME C BIOGENESIS PROTEIN CCS1, CHLOROPLASTIC"/>
    <property type="match status" value="1"/>
</dbReference>
<evidence type="ECO:0000256" key="7">
    <source>
        <dbReference type="SAM" id="Phobius"/>
    </source>
</evidence>
<keyword evidence="4 6" id="KW-1133">Transmembrane helix</keyword>
<accession>A0A4D6X294</accession>
<dbReference type="PANTHER" id="PTHR31566">
    <property type="entry name" value="CYTOCHROME C BIOGENESIS PROTEIN CCS1, CHLOROPLASTIC"/>
    <property type="match status" value="1"/>
</dbReference>
<dbReference type="InterPro" id="IPR023494">
    <property type="entry name" value="Cyt_c_bgen_Ccs1/CcsB/ResB"/>
</dbReference>
<evidence type="ECO:0000256" key="1">
    <source>
        <dbReference type="ARBA" id="ARBA00004141"/>
    </source>
</evidence>
<comment type="function">
    <text evidence="6">Required during biogenesis of c-type cytochromes (cytochrome c6 and cytochrome f) at the step of heme attachment.</text>
</comment>
<evidence type="ECO:0000256" key="2">
    <source>
        <dbReference type="ARBA" id="ARBA00022692"/>
    </source>
</evidence>
<dbReference type="HAMAP" id="MF_01392">
    <property type="entry name" value="CytC_Ccs1"/>
    <property type="match status" value="1"/>
</dbReference>
<dbReference type="InterPro" id="IPR007816">
    <property type="entry name" value="ResB-like_domain"/>
</dbReference>
<keyword evidence="6" id="KW-0793">Thylakoid</keyword>
<name>A0A4D6X294_9FLOR</name>
<organism evidence="9">
    <name type="scientific">Plumaria plumosa</name>
    <dbReference type="NCBI Taxonomy" id="189642"/>
    <lineage>
        <taxon>Eukaryota</taxon>
        <taxon>Rhodophyta</taxon>
        <taxon>Florideophyceae</taxon>
        <taxon>Rhodymeniophycidae</taxon>
        <taxon>Ceramiales</taxon>
        <taxon>Wrangeliaceae</taxon>
        <taxon>Plumaria</taxon>
    </lineage>
</organism>
<proteinExistence type="inferred from homology"/>
<evidence type="ECO:0000256" key="3">
    <source>
        <dbReference type="ARBA" id="ARBA00022748"/>
    </source>
</evidence>
<feature type="transmembrane region" description="Helical" evidence="7">
    <location>
        <begin position="80"/>
        <end position="102"/>
    </location>
</feature>
<keyword evidence="2 6" id="KW-0812">Transmembrane</keyword>
<reference evidence="9" key="1">
    <citation type="journal article" date="2019" name="Mol. Phylogenet. Evol.">
        <title>Morphological evolution and classification of the red algal order Ceramiales inferred using plastid phylogenomics.</title>
        <authorList>
            <person name="Diaz-Tapia P."/>
            <person name="Pasella M.M."/>
            <person name="Verbruggen H."/>
            <person name="Maggs C.A."/>
        </authorList>
    </citation>
    <scope>NUCLEOTIDE SEQUENCE</scope>
    <source>
        <strain evidence="9">PD2953_2</strain>
    </source>
</reference>
<sequence>MNFVNKKNIVWNLMKILANLNFAIFILLLIAACSFIGSIIEQDQSLLYYQTNYPIQSSYLFNIDWHTIIDLGLDHLYQTWWFILILFIFSISLMVCSFSVQLPSLRNARRWKFVNYKSDNKLQYGKFHNNLIQTNSWINIIYALNQRNFYVFYKNNCIYAYKGLLGRIAPIFVHISIILTLIGSMLSVFTGSMSQEMIVKGELFHIKNTIRSGSFNSISRDFIAYIDDFFIDYNLDHSVKQFFSKIFILDNSGKILNKKMISVNSPLIFKGFTFYQTDWQINAIRFQLSPQVTIQRQLNKISINSKTCWFSSIPFNSSNKYLFIIFNLKKQVFLYDIVRDEIFNIRFNEKFNIKGIEIIAKELIVSTGLQIKFDPGIYIVYFAFLLIMISTSLSYISYSQIWVNLEYDLLQVTGLTNRAVLFFEEDINQIYKTYKKHT</sequence>
<keyword evidence="5 6" id="KW-0472">Membrane</keyword>